<dbReference type="InterPro" id="IPR001597">
    <property type="entry name" value="ArAA_b-elim_lyase/Thr_aldolase"/>
</dbReference>
<evidence type="ECO:0000256" key="5">
    <source>
        <dbReference type="ARBA" id="ARBA00023239"/>
    </source>
</evidence>
<dbReference type="InterPro" id="IPR023603">
    <property type="entry name" value="Low_specificity_L-TA-like"/>
</dbReference>
<dbReference type="InterPro" id="IPR015422">
    <property type="entry name" value="PyrdxlP-dep_Trfase_small"/>
</dbReference>
<dbReference type="GO" id="GO:0006545">
    <property type="term" value="P:glycine biosynthetic process"/>
    <property type="evidence" value="ECO:0007669"/>
    <property type="project" value="TreeGrafter"/>
</dbReference>
<sequence>MTEILDNTPVPVGGISHDGIVDLRSDTVTRPTDAMWEAMKTATLRDDTLEGDPTVALLEHEAALTLGKEGALFVCSGTMGNTIATLVHAPRGGEAIVDAHAHMAHSEGGALSRLAGLFCRMVPSTRGEMDLAVLADVARGGFSRYGEPTAIIAVETTHNASGGYVPSMHYMQGIASLGAERGIAIHIDGARLFNAAVALRQPVSALAGCADSVTFCLSKGLGAPMGAILAGDADFILRARTLRRQVGGGLRQAGIMAAAGLVALREMPARLQEDHDRAHRLWNGLAHTNRIERDDIAPQSNIVRLRVPDGRAEAYCQRLATAGILVRANGAHAIRVVTHRHVTNAGIDQAIHAFRAL</sequence>
<dbReference type="OrthoDB" id="9774495at2"/>
<keyword evidence="4" id="KW-0663">Pyridoxal phosphate</keyword>
<dbReference type="EMBL" id="LAQU01000002">
    <property type="protein sequence ID" value="KKB65087.1"/>
    <property type="molecule type" value="Genomic_DNA"/>
</dbReference>
<dbReference type="STRING" id="28092.WM40_03040"/>
<dbReference type="NCBIfam" id="NF041359">
    <property type="entry name" value="GntG_guanitoxin"/>
    <property type="match status" value="1"/>
</dbReference>
<dbReference type="Gene3D" id="3.40.640.10">
    <property type="entry name" value="Type I PLP-dependent aspartate aminotransferase-like (Major domain)"/>
    <property type="match status" value="1"/>
</dbReference>
<name>A0A0F5K6E2_9BURK</name>
<evidence type="ECO:0000313" key="8">
    <source>
        <dbReference type="EMBL" id="KKB65087.1"/>
    </source>
</evidence>
<comment type="caution">
    <text evidence="8">The sequence shown here is derived from an EMBL/GenBank/DDBJ whole genome shotgun (WGS) entry which is preliminary data.</text>
</comment>
<evidence type="ECO:0000256" key="4">
    <source>
        <dbReference type="ARBA" id="ARBA00022898"/>
    </source>
</evidence>
<accession>A0A0F5K6E2</accession>
<dbReference type="Pfam" id="PF01212">
    <property type="entry name" value="Beta_elim_lyase"/>
    <property type="match status" value="1"/>
</dbReference>
<evidence type="ECO:0000256" key="2">
    <source>
        <dbReference type="ARBA" id="ARBA00006966"/>
    </source>
</evidence>
<dbReference type="PANTHER" id="PTHR48097">
    <property type="entry name" value="L-THREONINE ALDOLASE-RELATED"/>
    <property type="match status" value="1"/>
</dbReference>
<dbReference type="PATRIC" id="fig|28092.6.peg.718"/>
<dbReference type="PANTHER" id="PTHR48097:SF9">
    <property type="entry name" value="L-THREONINE ALDOLASE"/>
    <property type="match status" value="1"/>
</dbReference>
<dbReference type="PIRSF" id="PIRSF017617">
    <property type="entry name" value="Thr_aldolase"/>
    <property type="match status" value="1"/>
</dbReference>
<dbReference type="RefSeq" id="WP_046152179.1">
    <property type="nucleotide sequence ID" value="NZ_CADFGU010000004.1"/>
</dbReference>
<dbReference type="InterPro" id="IPR015424">
    <property type="entry name" value="PyrdxlP-dep_Trfase"/>
</dbReference>
<comment type="subunit">
    <text evidence="3">Homotetramer.</text>
</comment>
<evidence type="ECO:0000256" key="1">
    <source>
        <dbReference type="ARBA" id="ARBA00001933"/>
    </source>
</evidence>
<keyword evidence="5" id="KW-0456">Lyase</keyword>
<protein>
    <recommendedName>
        <fullName evidence="7">Aromatic amino acid beta-eliminating lyase/threonine aldolase domain-containing protein</fullName>
    </recommendedName>
</protein>
<evidence type="ECO:0000313" key="9">
    <source>
        <dbReference type="Proteomes" id="UP000033618"/>
    </source>
</evidence>
<evidence type="ECO:0000256" key="3">
    <source>
        <dbReference type="ARBA" id="ARBA00011881"/>
    </source>
</evidence>
<comment type="similarity">
    <text evidence="2">Belongs to the threonine aldolase family.</text>
</comment>
<feature type="modified residue" description="N6-(pyridoxal phosphate)lysine" evidence="6">
    <location>
        <position position="219"/>
    </location>
</feature>
<comment type="cofactor">
    <cofactor evidence="1">
        <name>pyridoxal 5'-phosphate</name>
        <dbReference type="ChEBI" id="CHEBI:597326"/>
    </cofactor>
</comment>
<dbReference type="GO" id="GO:0008732">
    <property type="term" value="F:L-allo-threonine aldolase activity"/>
    <property type="evidence" value="ECO:0007669"/>
    <property type="project" value="TreeGrafter"/>
</dbReference>
<reference evidence="8 9" key="1">
    <citation type="submission" date="2015-03" db="EMBL/GenBank/DDBJ databases">
        <title>Draft Genome Sequence of Burkholderia andropogonis type strain ICMP2807, isolated from Sorghum bicolor.</title>
        <authorList>
            <person name="Lopes-Santos L."/>
            <person name="Castro D.B."/>
            <person name="Ottoboni L.M."/>
            <person name="Park D."/>
            <person name="Weirc B.S."/>
            <person name="Destefano S.A."/>
        </authorList>
    </citation>
    <scope>NUCLEOTIDE SEQUENCE [LARGE SCALE GENOMIC DNA]</scope>
    <source>
        <strain evidence="8 9">ICMP2807</strain>
    </source>
</reference>
<dbReference type="GO" id="GO:0005829">
    <property type="term" value="C:cytosol"/>
    <property type="evidence" value="ECO:0007669"/>
    <property type="project" value="TreeGrafter"/>
</dbReference>
<evidence type="ECO:0000259" key="7">
    <source>
        <dbReference type="Pfam" id="PF01212"/>
    </source>
</evidence>
<feature type="domain" description="Aromatic amino acid beta-eliminating lyase/threonine aldolase" evidence="7">
    <location>
        <begin position="22"/>
        <end position="305"/>
    </location>
</feature>
<dbReference type="Gene3D" id="3.90.1150.10">
    <property type="entry name" value="Aspartate Aminotransferase, domain 1"/>
    <property type="match status" value="1"/>
</dbReference>
<evidence type="ECO:0000256" key="6">
    <source>
        <dbReference type="PIRSR" id="PIRSR017617-1"/>
    </source>
</evidence>
<dbReference type="InterPro" id="IPR015421">
    <property type="entry name" value="PyrdxlP-dep_Trfase_major"/>
</dbReference>
<dbReference type="SUPFAM" id="SSF53383">
    <property type="entry name" value="PLP-dependent transferases"/>
    <property type="match status" value="1"/>
</dbReference>
<dbReference type="GO" id="GO:0006567">
    <property type="term" value="P:L-threonine catabolic process"/>
    <property type="evidence" value="ECO:0007669"/>
    <property type="project" value="TreeGrafter"/>
</dbReference>
<organism evidence="8 9">
    <name type="scientific">Robbsia andropogonis</name>
    <dbReference type="NCBI Taxonomy" id="28092"/>
    <lineage>
        <taxon>Bacteria</taxon>
        <taxon>Pseudomonadati</taxon>
        <taxon>Pseudomonadota</taxon>
        <taxon>Betaproteobacteria</taxon>
        <taxon>Burkholderiales</taxon>
        <taxon>Burkholderiaceae</taxon>
        <taxon>Robbsia</taxon>
    </lineage>
</organism>
<proteinExistence type="inferred from homology"/>
<dbReference type="FunFam" id="3.40.640.10:FF:000030">
    <property type="entry name" value="Low-specificity L-threonine aldolase"/>
    <property type="match status" value="1"/>
</dbReference>
<dbReference type="Proteomes" id="UP000033618">
    <property type="component" value="Unassembled WGS sequence"/>
</dbReference>
<gene>
    <name evidence="8" type="ORF">WM40_03040</name>
</gene>
<dbReference type="AlphaFoldDB" id="A0A0F5K6E2"/>
<keyword evidence="9" id="KW-1185">Reference proteome</keyword>